<feature type="domain" description="Tf2-1-like SH3-like" evidence="1">
    <location>
        <begin position="69"/>
        <end position="133"/>
    </location>
</feature>
<evidence type="ECO:0000313" key="2">
    <source>
        <dbReference type="Proteomes" id="UP000694886"/>
    </source>
</evidence>
<sequence length="167" mass="19341">MAPYEALYEHKCRSPITWFKASERKLLGLKMVQEAIIKIRLIQGRLLVAQSRQKSYIDHKGRDLKLEVGDHVFLKVSPTKGILRFNKIGKLSLRYIKPFELLEKITVAAYRLVLPQDLSSIHLVFHVFVLCKYNPDPSHVICYEEIHLGDGLSYEKVLVEILDKLVK</sequence>
<dbReference type="Gramene" id="Tc07v2_t014300.1">
    <property type="protein sequence ID" value="Tc07v2_p014300.1"/>
    <property type="gene ID" value="Tc07v2_g014300"/>
</dbReference>
<name>A0AB32WQT0_THECC</name>
<protein>
    <submittedName>
        <fullName evidence="3">Uncharacterized protein LOC108662811</fullName>
    </submittedName>
</protein>
<dbReference type="GeneID" id="108662811"/>
<dbReference type="RefSeq" id="XP_017979889.1">
    <property type="nucleotide sequence ID" value="XM_018124400.1"/>
</dbReference>
<dbReference type="Proteomes" id="UP000694886">
    <property type="component" value="Chromosome 7"/>
</dbReference>
<dbReference type="AlphaFoldDB" id="A0AB32WQT0"/>
<proteinExistence type="predicted"/>
<dbReference type="Pfam" id="PF24626">
    <property type="entry name" value="SH3_Tf2-1"/>
    <property type="match status" value="1"/>
</dbReference>
<dbReference type="PANTHER" id="PTHR46148">
    <property type="entry name" value="CHROMO DOMAIN-CONTAINING PROTEIN"/>
    <property type="match status" value="1"/>
</dbReference>
<organism evidence="2 3">
    <name type="scientific">Theobroma cacao</name>
    <name type="common">Cacao</name>
    <name type="synonym">Cocoa</name>
    <dbReference type="NCBI Taxonomy" id="3641"/>
    <lineage>
        <taxon>Eukaryota</taxon>
        <taxon>Viridiplantae</taxon>
        <taxon>Streptophyta</taxon>
        <taxon>Embryophyta</taxon>
        <taxon>Tracheophyta</taxon>
        <taxon>Spermatophyta</taxon>
        <taxon>Magnoliopsida</taxon>
        <taxon>eudicotyledons</taxon>
        <taxon>Gunneridae</taxon>
        <taxon>Pentapetalae</taxon>
        <taxon>rosids</taxon>
        <taxon>malvids</taxon>
        <taxon>Malvales</taxon>
        <taxon>Malvaceae</taxon>
        <taxon>Byttnerioideae</taxon>
        <taxon>Theobroma</taxon>
    </lineage>
</organism>
<evidence type="ECO:0000313" key="3">
    <source>
        <dbReference type="RefSeq" id="XP_017979889.1"/>
    </source>
</evidence>
<evidence type="ECO:0000259" key="1">
    <source>
        <dbReference type="Pfam" id="PF24626"/>
    </source>
</evidence>
<dbReference type="InterPro" id="IPR056924">
    <property type="entry name" value="SH3_Tf2-1"/>
</dbReference>
<gene>
    <name evidence="3" type="primary">LOC108662811</name>
</gene>
<dbReference type="PANTHER" id="PTHR46148:SF57">
    <property type="entry name" value="OS12G0499874 PROTEIN"/>
    <property type="match status" value="1"/>
</dbReference>
<reference evidence="2" key="1">
    <citation type="journal article" date="1997" name="Nucleic Acids Res.">
        <title>tRNAscan-SE: a program for improved detection of transfer RNA genes in genomic sequence.</title>
        <authorList>
            <person name="Lowe T.M."/>
            <person name="Eddy S.R."/>
        </authorList>
    </citation>
    <scope>NUCLEOTIDE SEQUENCE [LARGE SCALE GENOMIC DNA]</scope>
    <source>
        <strain evidence="2">r\B97-61/B2</strain>
    </source>
</reference>
<accession>A0AB32WQT0</accession>
<dbReference type="KEGG" id="tcc:108662811"/>
<reference evidence="3" key="2">
    <citation type="submission" date="2025-08" db="UniProtKB">
        <authorList>
            <consortium name="RefSeq"/>
        </authorList>
    </citation>
    <scope>IDENTIFICATION</scope>
</reference>